<dbReference type="AlphaFoldDB" id="A0A2P2NNS0"/>
<proteinExistence type="predicted"/>
<evidence type="ECO:0000313" key="1">
    <source>
        <dbReference type="EMBL" id="MBX44040.1"/>
    </source>
</evidence>
<organism evidence="1">
    <name type="scientific">Rhizophora mucronata</name>
    <name type="common">Asiatic mangrove</name>
    <dbReference type="NCBI Taxonomy" id="61149"/>
    <lineage>
        <taxon>Eukaryota</taxon>
        <taxon>Viridiplantae</taxon>
        <taxon>Streptophyta</taxon>
        <taxon>Embryophyta</taxon>
        <taxon>Tracheophyta</taxon>
        <taxon>Spermatophyta</taxon>
        <taxon>Magnoliopsida</taxon>
        <taxon>eudicotyledons</taxon>
        <taxon>Gunneridae</taxon>
        <taxon>Pentapetalae</taxon>
        <taxon>rosids</taxon>
        <taxon>fabids</taxon>
        <taxon>Malpighiales</taxon>
        <taxon>Rhizophoraceae</taxon>
        <taxon>Rhizophora</taxon>
    </lineage>
</organism>
<name>A0A2P2NNS0_RHIMU</name>
<protein>
    <submittedName>
        <fullName evidence="1">Uncharacterized protein</fullName>
    </submittedName>
</protein>
<sequence length="45" mass="5605">MIYLSFHRSANNDYQHSDPNSRLVEHFSFFKIETLEHQKRLKFHR</sequence>
<reference evidence="1" key="1">
    <citation type="submission" date="2018-02" db="EMBL/GenBank/DDBJ databases">
        <title>Rhizophora mucronata_Transcriptome.</title>
        <authorList>
            <person name="Meera S.P."/>
            <person name="Sreeshan A."/>
            <person name="Augustine A."/>
        </authorList>
    </citation>
    <scope>NUCLEOTIDE SEQUENCE</scope>
    <source>
        <tissue evidence="1">Leaf</tissue>
    </source>
</reference>
<dbReference type="EMBL" id="GGEC01063556">
    <property type="protein sequence ID" value="MBX44040.1"/>
    <property type="molecule type" value="Transcribed_RNA"/>
</dbReference>
<accession>A0A2P2NNS0</accession>